<feature type="compositionally biased region" description="Pro residues" evidence="1">
    <location>
        <begin position="46"/>
        <end position="55"/>
    </location>
</feature>
<keyword evidence="2" id="KW-0472">Membrane</keyword>
<evidence type="ECO:0000313" key="3">
    <source>
        <dbReference type="EMBL" id="XDQ78957.1"/>
    </source>
</evidence>
<gene>
    <name evidence="3" type="ORF">AB2U05_11050</name>
</gene>
<feature type="compositionally biased region" description="Low complexity" evidence="1">
    <location>
        <begin position="120"/>
        <end position="149"/>
    </location>
</feature>
<sequence length="294" mass="30260">MGEIWDAQRQQWVPAPPPPPPLGAVPPPVGAVPPPLTAPLLRAPAGPRPTPPPDRPGGRRRPVLVAALVGVLLGAVAGGGGWYLYGRHDDHAKATATPLGTPLPSTRASDAPPPYPEFTFPATPSGGPTPTATPTPSATPTTGLHTTPTQDAAGFTLPVPDGWQRRVDGTSVFYDSPDGNSLIQVFSMGGDSPYAQATSTDSSLAADSGRFPGYRRLRLDRTPGGGAVLEYSYDLAGRGVRHTVDQIVTGPDGQAYALLVAGPETSWPTPLRDVQASLVAGFCLSGHCPATPAG</sequence>
<evidence type="ECO:0008006" key="4">
    <source>
        <dbReference type="Google" id="ProtNLM"/>
    </source>
</evidence>
<organism evidence="3">
    <name type="scientific">Streptomyces sp. Y1</name>
    <dbReference type="NCBI Taxonomy" id="3238634"/>
    <lineage>
        <taxon>Bacteria</taxon>
        <taxon>Bacillati</taxon>
        <taxon>Actinomycetota</taxon>
        <taxon>Actinomycetes</taxon>
        <taxon>Kitasatosporales</taxon>
        <taxon>Streptomycetaceae</taxon>
        <taxon>Streptomyces</taxon>
    </lineage>
</organism>
<reference evidence="3" key="1">
    <citation type="submission" date="2024-07" db="EMBL/GenBank/DDBJ databases">
        <authorList>
            <person name="Yu S.T."/>
        </authorList>
    </citation>
    <scope>NUCLEOTIDE SEQUENCE</scope>
    <source>
        <strain evidence="3">Y1</strain>
    </source>
</reference>
<keyword evidence="2" id="KW-1133">Transmembrane helix</keyword>
<protein>
    <recommendedName>
        <fullName evidence="4">Serine/arginine repetitive matrix protein 2</fullName>
    </recommendedName>
</protein>
<evidence type="ECO:0000256" key="2">
    <source>
        <dbReference type="SAM" id="Phobius"/>
    </source>
</evidence>
<accession>A0AB39TIF6</accession>
<evidence type="ECO:0000256" key="1">
    <source>
        <dbReference type="SAM" id="MobiDB-lite"/>
    </source>
</evidence>
<proteinExistence type="predicted"/>
<dbReference type="RefSeq" id="WP_369183117.1">
    <property type="nucleotide sequence ID" value="NZ_CP163445.1"/>
</dbReference>
<keyword evidence="2" id="KW-0812">Transmembrane</keyword>
<name>A0AB39TIF6_9ACTN</name>
<feature type="region of interest" description="Disordered" evidence="1">
    <location>
        <begin position="1"/>
        <end position="60"/>
    </location>
</feature>
<dbReference type="AlphaFoldDB" id="A0AB39TIF6"/>
<feature type="region of interest" description="Disordered" evidence="1">
    <location>
        <begin position="120"/>
        <end position="151"/>
    </location>
</feature>
<dbReference type="EMBL" id="CP163445">
    <property type="protein sequence ID" value="XDQ78957.1"/>
    <property type="molecule type" value="Genomic_DNA"/>
</dbReference>
<feature type="compositionally biased region" description="Pro residues" evidence="1">
    <location>
        <begin position="14"/>
        <end position="37"/>
    </location>
</feature>
<feature type="transmembrane region" description="Helical" evidence="2">
    <location>
        <begin position="63"/>
        <end position="85"/>
    </location>
</feature>